<feature type="region of interest" description="Disordered" evidence="3">
    <location>
        <begin position="323"/>
        <end position="354"/>
    </location>
</feature>
<dbReference type="Pfam" id="PF02899">
    <property type="entry name" value="Phage_int_SAM_1"/>
    <property type="match status" value="1"/>
</dbReference>
<reference evidence="5" key="2">
    <citation type="submission" date="2021-03" db="UniProtKB">
        <authorList>
            <consortium name="Ensembl"/>
        </authorList>
    </citation>
    <scope>IDENTIFICATION</scope>
</reference>
<dbReference type="Gene3D" id="1.10.150.130">
    <property type="match status" value="1"/>
</dbReference>
<dbReference type="InParanoid" id="A0A803JKH4"/>
<dbReference type="Ensembl" id="ENSXETT00000106304">
    <property type="protein sequence ID" value="ENSXETP00000108444"/>
    <property type="gene ID" value="ENSXETG00000042755"/>
</dbReference>
<sequence>MSVPPPRQDRQDPVTGETYPDHTSTVSQVGHEDPRVNGRLHRGSSVLAVPPQRAPVEYLGSVDTQVTDTTNPLAPQNQVITSLVAPPGAPFSRQVPEGPPMASTDHRCQPPRMGGGLPSPNGSGTLVSPGDTTTNKHSRASGSSPGTPSLAESARRTGNPDTVRQRHHGSLPEPSGRHQKPSSTQGSEPHSVLGRSPRRHAICSIHPRTGKLAGRLPQSPDTRPRRMVPKTIGLSDHHTNVGTSTRGPHGVQAQPPGRSLYGALQGSTGHGSRCHDNTLGLPSLLRVSPSSTTAQGHQKDQEGTLQSDPHSSTLAQKGLVLGTRQPQQGRSLVPATVAGSSLPGTHIPSQSGSTTFDGMATESIVLRRKGFSTGVIRTMIAARKPASAQNYHRVWKRYKEWCDQAHLPWDQFSPIYLLEFLQAGLTKGLSLASLKSQISALSVLFQTKIAELGDVRTFLQGVAHLVPPYRAPIPTWDLNLVLRALQEAPFEPMNTIPLLWLTWKTTFLVAIASARRVSEISALSCQHPYLIFHNDRAVLRTVPSFLPKVVTDFHLNQEITLPTFCPHPKNPKEMALHSLDPVRALKIYLARTKELRTTHSLFVLPTGPHKGSPAPKVTISRWIKETIRRAYIARGRTSPLQVRAHSTRAVSTSWAFRNRASAEQLCKAATWSSIHSFTKFYKFEVFATESAQFGRRVLQAVIDHI</sequence>
<feature type="region of interest" description="Disordered" evidence="3">
    <location>
        <begin position="84"/>
        <end position="311"/>
    </location>
</feature>
<evidence type="ECO:0000313" key="5">
    <source>
        <dbReference type="Ensembl" id="ENSXETP00000108444"/>
    </source>
</evidence>
<evidence type="ECO:0000259" key="4">
    <source>
        <dbReference type="PROSITE" id="PS51900"/>
    </source>
</evidence>
<dbReference type="SUPFAM" id="SSF56349">
    <property type="entry name" value="DNA breaking-rejoining enzymes"/>
    <property type="match status" value="1"/>
</dbReference>
<dbReference type="PANTHER" id="PTHR33066">
    <property type="entry name" value="INTEGRASE_SAM-LIKE_N DOMAIN-CONTAINING PROTEIN"/>
    <property type="match status" value="1"/>
</dbReference>
<evidence type="ECO:0000256" key="3">
    <source>
        <dbReference type="SAM" id="MobiDB-lite"/>
    </source>
</evidence>
<dbReference type="InterPro" id="IPR004107">
    <property type="entry name" value="Integrase_SAM-like_N"/>
</dbReference>
<dbReference type="InterPro" id="IPR044068">
    <property type="entry name" value="CB"/>
</dbReference>
<evidence type="ECO:0000256" key="2">
    <source>
        <dbReference type="ARBA" id="ARBA00023172"/>
    </source>
</evidence>
<dbReference type="InterPro" id="IPR010998">
    <property type="entry name" value="Integrase_recombinase_N"/>
</dbReference>
<keyword evidence="2" id="KW-0233">DNA recombination</keyword>
<dbReference type="GO" id="GO:0015074">
    <property type="term" value="P:DNA integration"/>
    <property type="evidence" value="ECO:0007669"/>
    <property type="project" value="InterPro"/>
</dbReference>
<dbReference type="InterPro" id="IPR011010">
    <property type="entry name" value="DNA_brk_join_enz"/>
</dbReference>
<organism evidence="5">
    <name type="scientific">Xenopus tropicalis</name>
    <name type="common">Western clawed frog</name>
    <name type="synonym">Silurana tropicalis</name>
    <dbReference type="NCBI Taxonomy" id="8364"/>
    <lineage>
        <taxon>Eukaryota</taxon>
        <taxon>Metazoa</taxon>
        <taxon>Chordata</taxon>
        <taxon>Craniata</taxon>
        <taxon>Vertebrata</taxon>
        <taxon>Euteleostomi</taxon>
        <taxon>Amphibia</taxon>
        <taxon>Batrachia</taxon>
        <taxon>Anura</taxon>
        <taxon>Pipoidea</taxon>
        <taxon>Pipidae</taxon>
        <taxon>Xenopodinae</taxon>
        <taxon>Xenopus</taxon>
        <taxon>Silurana</taxon>
    </lineage>
</organism>
<feature type="domain" description="Core-binding (CB)" evidence="4">
    <location>
        <begin position="370"/>
        <end position="449"/>
    </location>
</feature>
<keyword evidence="1" id="KW-0238">DNA-binding</keyword>
<name>A0A803JKH4_XENTR</name>
<dbReference type="InterPro" id="IPR013762">
    <property type="entry name" value="Integrase-like_cat_sf"/>
</dbReference>
<dbReference type="AlphaFoldDB" id="A0A803JKH4"/>
<dbReference type="Gene3D" id="1.10.443.10">
    <property type="entry name" value="Intergrase catalytic core"/>
    <property type="match status" value="1"/>
</dbReference>
<protein>
    <recommendedName>
        <fullName evidence="4">Core-binding (CB) domain-containing protein</fullName>
    </recommendedName>
</protein>
<dbReference type="GO" id="GO:0003677">
    <property type="term" value="F:DNA binding"/>
    <property type="evidence" value="ECO:0007669"/>
    <property type="project" value="UniProtKB-KW"/>
</dbReference>
<dbReference type="PANTHER" id="PTHR33066:SF2">
    <property type="entry name" value="FILAGGRIN-2-LIKE"/>
    <property type="match status" value="1"/>
</dbReference>
<accession>A0A803JKH4</accession>
<feature type="region of interest" description="Disordered" evidence="3">
    <location>
        <begin position="1"/>
        <end position="52"/>
    </location>
</feature>
<dbReference type="GeneTree" id="ENSGT01070000254374"/>
<evidence type="ECO:0000256" key="1">
    <source>
        <dbReference type="ARBA" id="ARBA00023125"/>
    </source>
</evidence>
<feature type="compositionally biased region" description="Polar residues" evidence="3">
    <location>
        <begin position="338"/>
        <end position="354"/>
    </location>
</feature>
<dbReference type="PROSITE" id="PS51900">
    <property type="entry name" value="CB"/>
    <property type="match status" value="1"/>
</dbReference>
<reference evidence="5" key="1">
    <citation type="journal article" date="2010" name="Science">
        <title>The genome of the Western clawed frog Xenopus tropicalis.</title>
        <authorList>
            <person name="Hellsten U."/>
            <person name="Harland R.M."/>
            <person name="Gilchrist M.J."/>
            <person name="Hendrix D."/>
            <person name="Jurka J."/>
            <person name="Kapitonov V."/>
            <person name="Ovcharenko I."/>
            <person name="Putnam N.H."/>
            <person name="Shu S."/>
            <person name="Taher L."/>
            <person name="Blitz I.L."/>
            <person name="Blumberg B."/>
            <person name="Dichmann D.S."/>
            <person name="Dubchak I."/>
            <person name="Amaya E."/>
            <person name="Detter J.C."/>
            <person name="Fletcher R."/>
            <person name="Gerhard D.S."/>
            <person name="Goodstein D."/>
            <person name="Graves T."/>
            <person name="Grigoriev I.V."/>
            <person name="Grimwood J."/>
            <person name="Kawashima T."/>
            <person name="Lindquist E."/>
            <person name="Lucas S.M."/>
            <person name="Mead P.E."/>
            <person name="Mitros T."/>
            <person name="Ogino H."/>
            <person name="Ohta Y."/>
            <person name="Poliakov A.V."/>
            <person name="Pollet N."/>
            <person name="Robert J."/>
            <person name="Salamov A."/>
            <person name="Sater A.K."/>
            <person name="Schmutz J."/>
            <person name="Terry A."/>
            <person name="Vize P.D."/>
            <person name="Warren W.C."/>
            <person name="Wells D."/>
            <person name="Wills A."/>
            <person name="Wilson R.K."/>
            <person name="Zimmerman L.B."/>
            <person name="Zorn A.M."/>
            <person name="Grainger R."/>
            <person name="Grammer T."/>
            <person name="Khokha M.K."/>
            <person name="Richardson P.M."/>
            <person name="Rokhsar D.S."/>
        </authorList>
    </citation>
    <scope>NUCLEOTIDE SEQUENCE [LARGE SCALE GENOMIC DNA]</scope>
    <source>
        <strain evidence="5">Nigerian</strain>
    </source>
</reference>
<proteinExistence type="predicted"/>
<dbReference type="GO" id="GO:0006310">
    <property type="term" value="P:DNA recombination"/>
    <property type="evidence" value="ECO:0007669"/>
    <property type="project" value="UniProtKB-KW"/>
</dbReference>
<feature type="compositionally biased region" description="Polar residues" evidence="3">
    <location>
        <begin position="120"/>
        <end position="147"/>
    </location>
</feature>